<evidence type="ECO:0000256" key="2">
    <source>
        <dbReference type="ARBA" id="ARBA00022679"/>
    </source>
</evidence>
<dbReference type="InterPro" id="IPR001525">
    <property type="entry name" value="C5_MeTfrase"/>
</dbReference>
<evidence type="ECO:0000256" key="3">
    <source>
        <dbReference type="SAM" id="MobiDB-lite"/>
    </source>
</evidence>
<comment type="caution">
    <text evidence="5">The sequence shown here is derived from an EMBL/GenBank/DDBJ whole genome shotgun (WGS) entry which is preliminary data.</text>
</comment>
<dbReference type="SUPFAM" id="SSF53335">
    <property type="entry name" value="S-adenosyl-L-methionine-dependent methyltransferases"/>
    <property type="match status" value="1"/>
</dbReference>
<protein>
    <recommendedName>
        <fullName evidence="4">DUF7869 domain-containing protein</fullName>
    </recommendedName>
</protein>
<name>A0ABP0MJQ3_9DINO</name>
<proteinExistence type="predicted"/>
<evidence type="ECO:0000313" key="6">
    <source>
        <dbReference type="Proteomes" id="UP001642464"/>
    </source>
</evidence>
<accession>A0ABP0MJQ3</accession>
<dbReference type="PANTHER" id="PTHR33153">
    <property type="entry name" value="MYND-TYPE DOMAIN-CONTAINING PROTEIN"/>
    <property type="match status" value="1"/>
</dbReference>
<reference evidence="5 6" key="1">
    <citation type="submission" date="2024-02" db="EMBL/GenBank/DDBJ databases">
        <authorList>
            <person name="Chen Y."/>
            <person name="Shah S."/>
            <person name="Dougan E. K."/>
            <person name="Thang M."/>
            <person name="Chan C."/>
        </authorList>
    </citation>
    <scope>NUCLEOTIDE SEQUENCE [LARGE SCALE GENOMIC DNA]</scope>
</reference>
<gene>
    <name evidence="5" type="ORF">SCF082_LOCUS28011</name>
</gene>
<dbReference type="Pfam" id="PF25273">
    <property type="entry name" value="DUF7869"/>
    <property type="match status" value="1"/>
</dbReference>
<dbReference type="InterPro" id="IPR029063">
    <property type="entry name" value="SAM-dependent_MTases_sf"/>
</dbReference>
<sequence>MDQAKLRVPRWGYKRISKAMEKVFRPALHLVGTYTHGYKLQLSLADEDQKKNSETSIELVCTALCSVLQSVGTVPLMVHLQQDTTYREGKNTFMLTFMMLLQVLCCVRITTLGFLRTAHSHDDIDQCFGQISRLLMGKTCSSADGMISILQDCIMSNAPNENSASGRIRGSVAEASKLDEVSLWKDFVGQVGIKFKGLRHIHYFRFCHRRDLGPEVLDNVLNLEEFGRGFEPNPTDTFLVTKRWLADHTVLRAICVVPESMAKDIRTGFTLPRGTAPRRSISETPVVARLAEMESPRYDLIRQKLEGLGYVISGELYNTADYGLPQQRRRAWLLCIIKAELATSEEQLANDMRLFMRRNAKLKKRIQEIQPFATTCSARELAILAVAVEELALDHKVDAMKELTVIQVGETIGARLSPEALRADSQHEYHQAELRFEDGRPLSHECITLPLSREIIVPESLSPDGDLKQAERVRPSVETCSAQKGTKRWMQLLQSLLTMGGGSPLKGKPVVVLNLTGYIEDVGCAAFEMRLQEMELKGGFRTNNLYYQSVWWINKENFGHARLSREITDAWISRRFSHGGHQFSAEAPDLSQAELDAIPGATSTHLDSMKFEVLERTGPGNAFSIKVDEHKFWSQQSGEIGEKYNELRGRHLELIGRSRADESSPGEELPSTAVDSEVTPQDPSSVQCTELDSLSKLEASVGIDFKCASEVSNIELILAKDSSLWILASQDKNIPKFTLLGGFGNGQWVAQSDSQPGIDFAMPDGDKTIIQVDEASFSSEAQGVSTCSLFKLLVRSEREKGSVDHRMSFLDISRKDDAAVDPGSDGFNIGIKTAMKFRCMRDPRSSSGEDRVTAKNLFSKCLAAASNSDLITKVFRFRYERVGQNWKIQRPYVISSKGFSVKKDKPLKLTKA</sequence>
<dbReference type="InterPro" id="IPR057191">
    <property type="entry name" value="DUF7869"/>
</dbReference>
<evidence type="ECO:0000256" key="1">
    <source>
        <dbReference type="ARBA" id="ARBA00022603"/>
    </source>
</evidence>
<evidence type="ECO:0000259" key="4">
    <source>
        <dbReference type="Pfam" id="PF25273"/>
    </source>
</evidence>
<dbReference type="Proteomes" id="UP001642464">
    <property type="component" value="Unassembled WGS sequence"/>
</dbReference>
<feature type="region of interest" description="Disordered" evidence="3">
    <location>
        <begin position="657"/>
        <end position="686"/>
    </location>
</feature>
<dbReference type="EMBL" id="CAXAMM010021968">
    <property type="protein sequence ID" value="CAK9050927.1"/>
    <property type="molecule type" value="Genomic_DNA"/>
</dbReference>
<organism evidence="5 6">
    <name type="scientific">Durusdinium trenchii</name>
    <dbReference type="NCBI Taxonomy" id="1381693"/>
    <lineage>
        <taxon>Eukaryota</taxon>
        <taxon>Sar</taxon>
        <taxon>Alveolata</taxon>
        <taxon>Dinophyceae</taxon>
        <taxon>Suessiales</taxon>
        <taxon>Symbiodiniaceae</taxon>
        <taxon>Durusdinium</taxon>
    </lineage>
</organism>
<keyword evidence="2" id="KW-0808">Transferase</keyword>
<dbReference type="Pfam" id="PF00145">
    <property type="entry name" value="DNA_methylase"/>
    <property type="match status" value="1"/>
</dbReference>
<keyword evidence="1" id="KW-0489">Methyltransferase</keyword>
<dbReference type="Gene3D" id="3.40.50.150">
    <property type="entry name" value="Vaccinia Virus protein VP39"/>
    <property type="match status" value="1"/>
</dbReference>
<dbReference type="PANTHER" id="PTHR33153:SF3">
    <property type="entry name" value="TRAFFICKING PROTEIN PARTICLE COMPLEX SUBUNIT 11 DOMAIN-CONTAINING PROTEIN"/>
    <property type="match status" value="1"/>
</dbReference>
<keyword evidence="6" id="KW-1185">Reference proteome</keyword>
<feature type="domain" description="DUF7869" evidence="4">
    <location>
        <begin position="20"/>
        <end position="209"/>
    </location>
</feature>
<evidence type="ECO:0000313" key="5">
    <source>
        <dbReference type="EMBL" id="CAK9050927.1"/>
    </source>
</evidence>